<accession>A0AAN9VQE2</accession>
<dbReference type="InterPro" id="IPR036770">
    <property type="entry name" value="Ankyrin_rpt-contain_sf"/>
</dbReference>
<dbReference type="EMBL" id="JAZDUA010000132">
    <property type="protein sequence ID" value="KAK7866966.1"/>
    <property type="molecule type" value="Genomic_DNA"/>
</dbReference>
<keyword evidence="5" id="KW-1185">Reference proteome</keyword>
<feature type="compositionally biased region" description="Polar residues" evidence="3">
    <location>
        <begin position="616"/>
        <end position="625"/>
    </location>
</feature>
<dbReference type="SUPFAM" id="SSF48403">
    <property type="entry name" value="Ankyrin repeat"/>
    <property type="match status" value="1"/>
</dbReference>
<dbReference type="Proteomes" id="UP001378592">
    <property type="component" value="Unassembled WGS sequence"/>
</dbReference>
<evidence type="ECO:0000313" key="5">
    <source>
        <dbReference type="Proteomes" id="UP001378592"/>
    </source>
</evidence>
<proteinExistence type="predicted"/>
<gene>
    <name evidence="4" type="ORF">R5R35_014738</name>
</gene>
<comment type="caution">
    <text evidence="4">The sequence shown here is derived from an EMBL/GenBank/DDBJ whole genome shotgun (WGS) entry which is preliminary data.</text>
</comment>
<evidence type="ECO:0000256" key="3">
    <source>
        <dbReference type="SAM" id="MobiDB-lite"/>
    </source>
</evidence>
<protein>
    <submittedName>
        <fullName evidence="4">Uncharacterized protein</fullName>
    </submittedName>
</protein>
<feature type="region of interest" description="Disordered" evidence="3">
    <location>
        <begin position="547"/>
        <end position="569"/>
    </location>
</feature>
<evidence type="ECO:0000256" key="1">
    <source>
        <dbReference type="ARBA" id="ARBA00022737"/>
    </source>
</evidence>
<keyword evidence="2" id="KW-0040">ANK repeat</keyword>
<name>A0AAN9VQE2_9ORTH</name>
<dbReference type="PANTHER" id="PTHR24198:SF165">
    <property type="entry name" value="ANKYRIN REPEAT-CONTAINING PROTEIN-RELATED"/>
    <property type="match status" value="1"/>
</dbReference>
<dbReference type="InterPro" id="IPR002110">
    <property type="entry name" value="Ankyrin_rpt"/>
</dbReference>
<evidence type="ECO:0000256" key="2">
    <source>
        <dbReference type="ARBA" id="ARBA00023043"/>
    </source>
</evidence>
<reference evidence="4 5" key="1">
    <citation type="submission" date="2024-03" db="EMBL/GenBank/DDBJ databases">
        <title>The genome assembly and annotation of the cricket Gryllus longicercus Weissman &amp; Gray.</title>
        <authorList>
            <person name="Szrajer S."/>
            <person name="Gray D."/>
            <person name="Ylla G."/>
        </authorList>
    </citation>
    <scope>NUCLEOTIDE SEQUENCE [LARGE SCALE GENOMIC DNA]</scope>
    <source>
        <strain evidence="4">DAG 2021-001</strain>
        <tissue evidence="4">Whole body minus gut</tissue>
    </source>
</reference>
<dbReference type="AlphaFoldDB" id="A0AAN9VQE2"/>
<dbReference type="SMART" id="SM00248">
    <property type="entry name" value="ANK"/>
    <property type="match status" value="4"/>
</dbReference>
<keyword evidence="1" id="KW-0677">Repeat</keyword>
<sequence>MTNNRADMYPNQVQVGINDTPLTVALVKGDYKTAEKLIMENFEDGYLDEGPFEKIPLALVLSGDHAISTTRHLRLAKLLVERGANANLRIPQAEWQGASPSPMEYLVDLYMRVKELCRYGEAELTGDEIDTSPLNAVGLHDEEQLTPLEMKEQLLELLDIFLECGGNPNVTTTQSNSTLYHYALLDADPDINFVMKLCEAGGDLNQTNVHGTTPLMDLVTYADCDSALEILTKIWEKRPDISSLDAQNCSNETTLWRAMLAGSPQLAIELLERGADPTPRATVACGKWHRGKKYLYSYARETVKSGLSAIFAPLLQNSSPYLHYATACQTTLPGYEFQTCDFNIDLFNKVMSSAVYPVIDSTYFCECFPEKILLELQSVLESETKFNMDAMVPQALKHDDVAVLMFGNVKAGLQQLCVRRIIHRVFFEKTPRAASELIGKLKKVPEVVKHLYEQEENCDEDSSVDFDKEYRKDFARKFEDIVDDWEVVQELTPSAIQCLVEEQLQLPFQFTPRFQIEAARLQFGSCLYTLESIDCLQGCDGDSDASTDNLLDDDIDEDEDDDDDESSWDGNLWREVLEGDLLGYDDEEDMDFSSSDIEEELKTKDEDSVSIKEDNNTPYESSNESGEAVPQNICREQYESFNDDTQCEDSSPVTDMDVGDRENSQQ</sequence>
<dbReference type="Gene3D" id="1.25.40.20">
    <property type="entry name" value="Ankyrin repeat-containing domain"/>
    <property type="match status" value="1"/>
</dbReference>
<evidence type="ECO:0000313" key="4">
    <source>
        <dbReference type="EMBL" id="KAK7866966.1"/>
    </source>
</evidence>
<feature type="region of interest" description="Disordered" evidence="3">
    <location>
        <begin position="598"/>
        <end position="666"/>
    </location>
</feature>
<feature type="compositionally biased region" description="Basic and acidic residues" evidence="3">
    <location>
        <begin position="600"/>
        <end position="615"/>
    </location>
</feature>
<feature type="compositionally biased region" description="Acidic residues" evidence="3">
    <location>
        <begin position="547"/>
        <end position="567"/>
    </location>
</feature>
<dbReference type="PANTHER" id="PTHR24198">
    <property type="entry name" value="ANKYRIN REPEAT AND PROTEIN KINASE DOMAIN-CONTAINING PROTEIN"/>
    <property type="match status" value="1"/>
</dbReference>
<organism evidence="4 5">
    <name type="scientific">Gryllus longicercus</name>
    <dbReference type="NCBI Taxonomy" id="2509291"/>
    <lineage>
        <taxon>Eukaryota</taxon>
        <taxon>Metazoa</taxon>
        <taxon>Ecdysozoa</taxon>
        <taxon>Arthropoda</taxon>
        <taxon>Hexapoda</taxon>
        <taxon>Insecta</taxon>
        <taxon>Pterygota</taxon>
        <taxon>Neoptera</taxon>
        <taxon>Polyneoptera</taxon>
        <taxon>Orthoptera</taxon>
        <taxon>Ensifera</taxon>
        <taxon>Gryllidea</taxon>
        <taxon>Grylloidea</taxon>
        <taxon>Gryllidae</taxon>
        <taxon>Gryllinae</taxon>
        <taxon>Gryllus</taxon>
    </lineage>
</organism>